<evidence type="ECO:0000313" key="2">
    <source>
        <dbReference type="EMBL" id="KAF5180810.1"/>
    </source>
</evidence>
<evidence type="ECO:0000256" key="1">
    <source>
        <dbReference type="SAM" id="Coils"/>
    </source>
</evidence>
<gene>
    <name evidence="2" type="ORF">FRX31_029603</name>
</gene>
<dbReference type="Proteomes" id="UP000554482">
    <property type="component" value="Unassembled WGS sequence"/>
</dbReference>
<dbReference type="EMBL" id="JABWDY010036953">
    <property type="protein sequence ID" value="KAF5180810.1"/>
    <property type="molecule type" value="Genomic_DNA"/>
</dbReference>
<keyword evidence="3" id="KW-1185">Reference proteome</keyword>
<organism evidence="2 3">
    <name type="scientific">Thalictrum thalictroides</name>
    <name type="common">Rue-anemone</name>
    <name type="synonym">Anemone thalictroides</name>
    <dbReference type="NCBI Taxonomy" id="46969"/>
    <lineage>
        <taxon>Eukaryota</taxon>
        <taxon>Viridiplantae</taxon>
        <taxon>Streptophyta</taxon>
        <taxon>Embryophyta</taxon>
        <taxon>Tracheophyta</taxon>
        <taxon>Spermatophyta</taxon>
        <taxon>Magnoliopsida</taxon>
        <taxon>Ranunculales</taxon>
        <taxon>Ranunculaceae</taxon>
        <taxon>Thalictroideae</taxon>
        <taxon>Thalictrum</taxon>
    </lineage>
</organism>
<protein>
    <submittedName>
        <fullName evidence="2">Uncharacterized protein</fullName>
    </submittedName>
</protein>
<feature type="coiled-coil region" evidence="1">
    <location>
        <begin position="78"/>
        <end position="105"/>
    </location>
</feature>
<proteinExistence type="predicted"/>
<feature type="non-terminal residue" evidence="2">
    <location>
        <position position="1"/>
    </location>
</feature>
<dbReference type="AlphaFoldDB" id="A0A7J6V9B4"/>
<comment type="caution">
    <text evidence="2">The sequence shown here is derived from an EMBL/GenBank/DDBJ whole genome shotgun (WGS) entry which is preliminary data.</text>
</comment>
<evidence type="ECO:0000313" key="3">
    <source>
        <dbReference type="Proteomes" id="UP000554482"/>
    </source>
</evidence>
<keyword evidence="1" id="KW-0175">Coiled coil</keyword>
<reference evidence="2 3" key="1">
    <citation type="submission" date="2020-06" db="EMBL/GenBank/DDBJ databases">
        <title>Transcriptomic and genomic resources for Thalictrum thalictroides and T. hernandezii: Facilitating candidate gene discovery in an emerging model plant lineage.</title>
        <authorList>
            <person name="Arias T."/>
            <person name="Riano-Pachon D.M."/>
            <person name="Di Stilio V.S."/>
        </authorList>
    </citation>
    <scope>NUCLEOTIDE SEQUENCE [LARGE SCALE GENOMIC DNA]</scope>
    <source>
        <strain evidence="3">cv. WT478/WT964</strain>
        <tissue evidence="2">Leaves</tissue>
    </source>
</reference>
<sequence length="120" mass="13711">WYQSQVACNGVLWLTRRSSKCNCGSRVGPSNAIVGKLASITCDVENLDPSNLSSKEIVTHSDDVELYFVDNETWATLFRLARRDFKELEETNSLLQDKIEFFESQVNSLTTDLDTYFEVF</sequence>
<name>A0A7J6V9B4_THATH</name>
<accession>A0A7J6V9B4</accession>